<reference evidence="2" key="2">
    <citation type="submission" date="2015-06" db="UniProtKB">
        <authorList>
            <consortium name="EnsemblPlants"/>
        </authorList>
    </citation>
    <scope>IDENTIFICATION</scope>
</reference>
<organism evidence="2 3">
    <name type="scientific">Oryza rufipogon</name>
    <name type="common">Brownbeard rice</name>
    <name type="synonym">Asian wild rice</name>
    <dbReference type="NCBI Taxonomy" id="4529"/>
    <lineage>
        <taxon>Eukaryota</taxon>
        <taxon>Viridiplantae</taxon>
        <taxon>Streptophyta</taxon>
        <taxon>Embryophyta</taxon>
        <taxon>Tracheophyta</taxon>
        <taxon>Spermatophyta</taxon>
        <taxon>Magnoliopsida</taxon>
        <taxon>Liliopsida</taxon>
        <taxon>Poales</taxon>
        <taxon>Poaceae</taxon>
        <taxon>BOP clade</taxon>
        <taxon>Oryzoideae</taxon>
        <taxon>Oryzeae</taxon>
        <taxon>Oryzinae</taxon>
        <taxon>Oryza</taxon>
    </lineage>
</organism>
<dbReference type="AlphaFoldDB" id="A0A0E0P601"/>
<evidence type="ECO:0000313" key="2">
    <source>
        <dbReference type="EnsemblPlants" id="ORUFI04G05090.1"/>
    </source>
</evidence>
<sequence length="191" mass="21168">MNHRPSSPINSRRAHPISSASELEVLSFSLHHGRLIPSPRSISSIGAPSAESLRYELRLDEVIPFLPFPLSFSHRHNSSPPPHKPAGTKVLSTPFRPSPSFPRLATTFPGCASLGNTLGHRRRDRSITGAPAPLLSLSLSLLFTGRREGRSRREEEEGEKKKKKIKRQPVVFRGSDNQVAYLRVICVGARQ</sequence>
<dbReference type="Gramene" id="ORUFI04G05090.1">
    <property type="protein sequence ID" value="ORUFI04G05090.1"/>
    <property type="gene ID" value="ORUFI04G05090"/>
</dbReference>
<protein>
    <submittedName>
        <fullName evidence="2">Uncharacterized protein</fullName>
    </submittedName>
</protein>
<name>A0A0E0P601_ORYRU</name>
<evidence type="ECO:0000313" key="3">
    <source>
        <dbReference type="Proteomes" id="UP000008022"/>
    </source>
</evidence>
<feature type="region of interest" description="Disordered" evidence="1">
    <location>
        <begin position="147"/>
        <end position="168"/>
    </location>
</feature>
<accession>A0A0E0P601</accession>
<dbReference type="EnsemblPlants" id="ORUFI04G05090.1">
    <property type="protein sequence ID" value="ORUFI04G05090.1"/>
    <property type="gene ID" value="ORUFI04G05090"/>
</dbReference>
<dbReference type="HOGENOM" id="CLU_1424915_0_0_1"/>
<proteinExistence type="predicted"/>
<reference evidence="3" key="1">
    <citation type="submission" date="2013-06" db="EMBL/GenBank/DDBJ databases">
        <authorList>
            <person name="Zhao Q."/>
        </authorList>
    </citation>
    <scope>NUCLEOTIDE SEQUENCE</scope>
    <source>
        <strain evidence="3">cv. W1943</strain>
    </source>
</reference>
<evidence type="ECO:0000256" key="1">
    <source>
        <dbReference type="SAM" id="MobiDB-lite"/>
    </source>
</evidence>
<dbReference type="Proteomes" id="UP000008022">
    <property type="component" value="Unassembled WGS sequence"/>
</dbReference>
<feature type="compositionally biased region" description="Basic and acidic residues" evidence="1">
    <location>
        <begin position="147"/>
        <end position="160"/>
    </location>
</feature>
<keyword evidence="3" id="KW-1185">Reference proteome</keyword>